<accession>A0A9Q0FLJ1</accession>
<evidence type="ECO:0000259" key="8">
    <source>
        <dbReference type="SMART" id="SM01185"/>
    </source>
</evidence>
<dbReference type="Proteomes" id="UP001141552">
    <property type="component" value="Unassembled WGS sequence"/>
</dbReference>
<dbReference type="FunFam" id="2.40.50.140:FF:000009">
    <property type="entry name" value="Elongation factor P"/>
    <property type="match status" value="1"/>
</dbReference>
<dbReference type="InterPro" id="IPR013852">
    <property type="entry name" value="Transl_elong_P/YeiP_CS"/>
</dbReference>
<dbReference type="SMART" id="SM00841">
    <property type="entry name" value="Elong-fact-P_C"/>
    <property type="match status" value="1"/>
</dbReference>
<dbReference type="NCBIfam" id="NF001810">
    <property type="entry name" value="PRK00529.1"/>
    <property type="match status" value="1"/>
</dbReference>
<dbReference type="InterPro" id="IPR008991">
    <property type="entry name" value="Translation_prot_SH3-like_sf"/>
</dbReference>
<dbReference type="InterPro" id="IPR013185">
    <property type="entry name" value="Transl_elong_KOW-like"/>
</dbReference>
<comment type="caution">
    <text evidence="9">The sequence shown here is derived from an EMBL/GenBank/DDBJ whole genome shotgun (WGS) entry which is preliminary data.</text>
</comment>
<dbReference type="Gene3D" id="2.40.50.140">
    <property type="entry name" value="Nucleic acid-binding proteins"/>
    <property type="match status" value="2"/>
</dbReference>
<dbReference type="GO" id="GO:0003746">
    <property type="term" value="F:translation elongation factor activity"/>
    <property type="evidence" value="ECO:0007669"/>
    <property type="project" value="UniProtKB-KW"/>
</dbReference>
<sequence length="244" mass="26806">MAGTTAFTISTPYSAVFKRCPSSSSPSLPSLALSPKPSFLPTRVFPITPSRRPKFPRIYALSSNDIKVGSNIEVDGAPWRVLEFLHVKPGKGAAFVRTKIRNYITGNTVEKTFRAGSSIDEPDLVKESKQYSYKDGEQYVFMDMTTYEEYRLNAADVGDRTQFLKEGSDCNLLFYNGKVIDFELPINVQLKVADVDPGIKGDTVQGGSKPATLETGAVVNVPLFVNIGDEILVDTRTGQYSSRA</sequence>
<dbReference type="InterPro" id="IPR012340">
    <property type="entry name" value="NA-bd_OB-fold"/>
</dbReference>
<dbReference type="Gene3D" id="2.30.30.30">
    <property type="match status" value="1"/>
</dbReference>
<reference evidence="9" key="1">
    <citation type="submission" date="2022-02" db="EMBL/GenBank/DDBJ databases">
        <authorList>
            <person name="Henning P.M."/>
            <person name="McCubbin A.G."/>
            <person name="Shore J.S."/>
        </authorList>
    </citation>
    <scope>NUCLEOTIDE SEQUENCE</scope>
    <source>
        <strain evidence="9">F60SS</strain>
        <tissue evidence="9">Leaves</tissue>
    </source>
</reference>
<evidence type="ECO:0000256" key="3">
    <source>
        <dbReference type="ARBA" id="ARBA00009479"/>
    </source>
</evidence>
<keyword evidence="6" id="KW-0648">Protein biosynthesis</keyword>
<dbReference type="InterPro" id="IPR001059">
    <property type="entry name" value="Transl_elong_P/YeiP_cen"/>
</dbReference>
<evidence type="ECO:0000256" key="1">
    <source>
        <dbReference type="ARBA" id="ARBA00004496"/>
    </source>
</evidence>
<evidence type="ECO:0000313" key="9">
    <source>
        <dbReference type="EMBL" id="KAJ4832566.1"/>
    </source>
</evidence>
<dbReference type="GO" id="GO:0043043">
    <property type="term" value="P:peptide biosynthetic process"/>
    <property type="evidence" value="ECO:0007669"/>
    <property type="project" value="InterPro"/>
</dbReference>
<proteinExistence type="inferred from homology"/>
<evidence type="ECO:0000256" key="6">
    <source>
        <dbReference type="ARBA" id="ARBA00022917"/>
    </source>
</evidence>
<keyword evidence="10" id="KW-1185">Reference proteome</keyword>
<dbReference type="HAMAP" id="MF_00141">
    <property type="entry name" value="EF_P"/>
    <property type="match status" value="1"/>
</dbReference>
<dbReference type="Pfam" id="PF09285">
    <property type="entry name" value="Elong-fact-P_C"/>
    <property type="match status" value="1"/>
</dbReference>
<dbReference type="InterPro" id="IPR015365">
    <property type="entry name" value="Elong-fact-P_C"/>
</dbReference>
<dbReference type="GO" id="GO:0005829">
    <property type="term" value="C:cytosol"/>
    <property type="evidence" value="ECO:0007669"/>
    <property type="project" value="UniProtKB-ARBA"/>
</dbReference>
<evidence type="ECO:0000259" key="7">
    <source>
        <dbReference type="SMART" id="SM00841"/>
    </source>
</evidence>
<comment type="pathway">
    <text evidence="2">Protein biosynthesis; polypeptide chain elongation.</text>
</comment>
<dbReference type="PANTHER" id="PTHR30053:SF12">
    <property type="entry name" value="ELONGATION FACTOR P (EF-P) FAMILY PROTEIN"/>
    <property type="match status" value="1"/>
</dbReference>
<dbReference type="InterPro" id="IPR011768">
    <property type="entry name" value="Transl_elongation_fac_P"/>
</dbReference>
<dbReference type="Pfam" id="PF08207">
    <property type="entry name" value="EFP_N"/>
    <property type="match status" value="1"/>
</dbReference>
<comment type="subcellular location">
    <subcellularLocation>
        <location evidence="1">Cytoplasm</location>
    </subcellularLocation>
</comment>
<evidence type="ECO:0000256" key="5">
    <source>
        <dbReference type="ARBA" id="ARBA00022768"/>
    </source>
</evidence>
<dbReference type="AlphaFoldDB" id="A0A9Q0FLJ1"/>
<feature type="domain" description="Elongation factor P C-terminal" evidence="7">
    <location>
        <begin position="188"/>
        <end position="243"/>
    </location>
</feature>
<dbReference type="FunFam" id="2.30.30.30:FF:000040">
    <property type="entry name" value="Organellar elongation factor P"/>
    <property type="match status" value="1"/>
</dbReference>
<dbReference type="NCBIfam" id="TIGR00038">
    <property type="entry name" value="efp"/>
    <property type="match status" value="1"/>
</dbReference>
<dbReference type="PANTHER" id="PTHR30053">
    <property type="entry name" value="ELONGATION FACTOR P"/>
    <property type="match status" value="1"/>
</dbReference>
<dbReference type="SMART" id="SM01185">
    <property type="entry name" value="EFP"/>
    <property type="match status" value="1"/>
</dbReference>
<dbReference type="Pfam" id="PF01132">
    <property type="entry name" value="EFP"/>
    <property type="match status" value="1"/>
</dbReference>
<dbReference type="CDD" id="cd04470">
    <property type="entry name" value="S1_EF-P_repeat_1"/>
    <property type="match status" value="1"/>
</dbReference>
<dbReference type="FunFam" id="2.40.50.140:FF:000004">
    <property type="entry name" value="Elongation factor P"/>
    <property type="match status" value="1"/>
</dbReference>
<keyword evidence="4" id="KW-0963">Cytoplasm</keyword>
<dbReference type="InterPro" id="IPR020599">
    <property type="entry name" value="Transl_elong_fac_P/YeiP"/>
</dbReference>
<comment type="similarity">
    <text evidence="3">Belongs to the elongation factor P family.</text>
</comment>
<protein>
    <recommendedName>
        <fullName evidence="11">Elongation factor P</fullName>
    </recommendedName>
</protein>
<evidence type="ECO:0000256" key="4">
    <source>
        <dbReference type="ARBA" id="ARBA00022490"/>
    </source>
</evidence>
<evidence type="ECO:0000256" key="2">
    <source>
        <dbReference type="ARBA" id="ARBA00004815"/>
    </source>
</evidence>
<feature type="domain" description="Translation elongation factor P/YeiP central" evidence="8">
    <location>
        <begin position="126"/>
        <end position="180"/>
    </location>
</feature>
<organism evidence="9 10">
    <name type="scientific">Turnera subulata</name>
    <dbReference type="NCBI Taxonomy" id="218843"/>
    <lineage>
        <taxon>Eukaryota</taxon>
        <taxon>Viridiplantae</taxon>
        <taxon>Streptophyta</taxon>
        <taxon>Embryophyta</taxon>
        <taxon>Tracheophyta</taxon>
        <taxon>Spermatophyta</taxon>
        <taxon>Magnoliopsida</taxon>
        <taxon>eudicotyledons</taxon>
        <taxon>Gunneridae</taxon>
        <taxon>Pentapetalae</taxon>
        <taxon>rosids</taxon>
        <taxon>fabids</taxon>
        <taxon>Malpighiales</taxon>
        <taxon>Passifloraceae</taxon>
        <taxon>Turnera</taxon>
    </lineage>
</organism>
<reference evidence="9" key="2">
    <citation type="journal article" date="2023" name="Plants (Basel)">
        <title>Annotation of the Turnera subulata (Passifloraceae) Draft Genome Reveals the S-Locus Evolved after the Divergence of Turneroideae from Passifloroideae in a Stepwise Manner.</title>
        <authorList>
            <person name="Henning P.M."/>
            <person name="Roalson E.H."/>
            <person name="Mir W."/>
            <person name="McCubbin A.G."/>
            <person name="Shore J.S."/>
        </authorList>
    </citation>
    <scope>NUCLEOTIDE SEQUENCE</scope>
    <source>
        <strain evidence="9">F60SS</strain>
    </source>
</reference>
<dbReference type="SUPFAM" id="SSF50104">
    <property type="entry name" value="Translation proteins SH3-like domain"/>
    <property type="match status" value="1"/>
</dbReference>
<dbReference type="PROSITE" id="PS01275">
    <property type="entry name" value="EFP"/>
    <property type="match status" value="1"/>
</dbReference>
<dbReference type="CDD" id="cd05794">
    <property type="entry name" value="S1_EF-P_repeat_2"/>
    <property type="match status" value="1"/>
</dbReference>
<evidence type="ECO:0008006" key="11">
    <source>
        <dbReference type="Google" id="ProtNLM"/>
    </source>
</evidence>
<keyword evidence="5" id="KW-0251">Elongation factor</keyword>
<dbReference type="SUPFAM" id="SSF50249">
    <property type="entry name" value="Nucleic acid-binding proteins"/>
    <property type="match status" value="2"/>
</dbReference>
<gene>
    <name evidence="9" type="ORF">Tsubulata_000140</name>
</gene>
<name>A0A9Q0FLJ1_9ROSI</name>
<dbReference type="EMBL" id="JAKUCV010005122">
    <property type="protein sequence ID" value="KAJ4832566.1"/>
    <property type="molecule type" value="Genomic_DNA"/>
</dbReference>
<evidence type="ECO:0000313" key="10">
    <source>
        <dbReference type="Proteomes" id="UP001141552"/>
    </source>
</evidence>
<dbReference type="InterPro" id="IPR014722">
    <property type="entry name" value="Rib_uL2_dom2"/>
</dbReference>